<evidence type="ECO:0008006" key="3">
    <source>
        <dbReference type="Google" id="ProtNLM"/>
    </source>
</evidence>
<proteinExistence type="predicted"/>
<name>A0A1I4JQK2_9FIRM</name>
<gene>
    <name evidence="1" type="ORF">SAMN04490355_101396</name>
</gene>
<sequence length="224" mass="25475">MKKMCIVNFATETGWYKGGQIRLLESLHAVGYKGDVLTWIGEESLKCPSHQQVPYGFKTYALAEAYFKGYELALLLDCSMVAIQPLDKIFNHIEEHGHFIQDSGYDVGQWCSDAALGTLQITREEAFSIRCCSAGCTGLNFKNTRSVDFLKQWHEKANDNITFIGAWDNKDGQVSTDSRVLGHRHDQTAASVLAHKLNMKIMPRDYYFSYYTPRHESICILCLR</sequence>
<dbReference type="RefSeq" id="WP_090935587.1">
    <property type="nucleotide sequence ID" value="NZ_FOTS01000013.1"/>
</dbReference>
<dbReference type="STRING" id="1123291.SAMN04490355_101396"/>
<evidence type="ECO:0000313" key="2">
    <source>
        <dbReference type="Proteomes" id="UP000199520"/>
    </source>
</evidence>
<evidence type="ECO:0000313" key="1">
    <source>
        <dbReference type="EMBL" id="SFL68839.1"/>
    </source>
</evidence>
<dbReference type="EMBL" id="FOTS01000013">
    <property type="protein sequence ID" value="SFL68839.1"/>
    <property type="molecule type" value="Genomic_DNA"/>
</dbReference>
<dbReference type="Proteomes" id="UP000199520">
    <property type="component" value="Unassembled WGS sequence"/>
</dbReference>
<accession>A0A1I4JQK2</accession>
<dbReference type="AlphaFoldDB" id="A0A1I4JQK2"/>
<protein>
    <recommendedName>
        <fullName evidence="3">Glycosyltransferase</fullName>
    </recommendedName>
</protein>
<reference evidence="2" key="1">
    <citation type="submission" date="2016-10" db="EMBL/GenBank/DDBJ databases">
        <authorList>
            <person name="Varghese N."/>
            <person name="Submissions S."/>
        </authorList>
    </citation>
    <scope>NUCLEOTIDE SEQUENCE [LARGE SCALE GENOMIC DNA]</scope>
    <source>
        <strain evidence="2">DSM 13327</strain>
    </source>
</reference>
<keyword evidence="2" id="KW-1185">Reference proteome</keyword>
<organism evidence="1 2">
    <name type="scientific">Pelosinus propionicus DSM 13327</name>
    <dbReference type="NCBI Taxonomy" id="1123291"/>
    <lineage>
        <taxon>Bacteria</taxon>
        <taxon>Bacillati</taxon>
        <taxon>Bacillota</taxon>
        <taxon>Negativicutes</taxon>
        <taxon>Selenomonadales</taxon>
        <taxon>Sporomusaceae</taxon>
        <taxon>Pelosinus</taxon>
    </lineage>
</organism>